<evidence type="ECO:0000313" key="5">
    <source>
        <dbReference type="EMBL" id="MBB4688364.1"/>
    </source>
</evidence>
<organism evidence="5 6">
    <name type="scientific">Amycolatopsis jiangsuensis</name>
    <dbReference type="NCBI Taxonomy" id="1181879"/>
    <lineage>
        <taxon>Bacteria</taxon>
        <taxon>Bacillati</taxon>
        <taxon>Actinomycetota</taxon>
        <taxon>Actinomycetes</taxon>
        <taxon>Pseudonocardiales</taxon>
        <taxon>Pseudonocardiaceae</taxon>
        <taxon>Amycolatopsis</taxon>
    </lineage>
</organism>
<reference evidence="5 6" key="1">
    <citation type="submission" date="2020-08" db="EMBL/GenBank/DDBJ databases">
        <title>Sequencing the genomes of 1000 actinobacteria strains.</title>
        <authorList>
            <person name="Klenk H.-P."/>
        </authorList>
    </citation>
    <scope>NUCLEOTIDE SEQUENCE [LARGE SCALE GENOMIC DNA]</scope>
    <source>
        <strain evidence="5 6">DSM 45859</strain>
    </source>
</reference>
<keyword evidence="3" id="KW-0963">Cytoplasm</keyword>
<evidence type="ECO:0000256" key="2">
    <source>
        <dbReference type="ARBA" id="ARBA00006411"/>
    </source>
</evidence>
<dbReference type="InterPro" id="IPR025734">
    <property type="entry name" value="EspG"/>
</dbReference>
<dbReference type="Proteomes" id="UP000581769">
    <property type="component" value="Unassembled WGS sequence"/>
</dbReference>
<dbReference type="AlphaFoldDB" id="A0A840J4T6"/>
<evidence type="ECO:0000256" key="4">
    <source>
        <dbReference type="ARBA" id="ARBA00023186"/>
    </source>
</evidence>
<evidence type="ECO:0000256" key="1">
    <source>
        <dbReference type="ARBA" id="ARBA00004496"/>
    </source>
</evidence>
<comment type="similarity">
    <text evidence="2">Belongs to the EspG family.</text>
</comment>
<comment type="caution">
    <text evidence="5">The sequence shown here is derived from an EMBL/GenBank/DDBJ whole genome shotgun (WGS) entry which is preliminary data.</text>
</comment>
<keyword evidence="6" id="KW-1185">Reference proteome</keyword>
<name>A0A840J4T6_9PSEU</name>
<protein>
    <recommendedName>
        <fullName evidence="7">ESAT-6 protein secretion system EspG family protein</fullName>
    </recommendedName>
</protein>
<dbReference type="EMBL" id="JACHMG010000001">
    <property type="protein sequence ID" value="MBB4688364.1"/>
    <property type="molecule type" value="Genomic_DNA"/>
</dbReference>
<sequence>MTATLPSFVHFGLVEADLLATHAGGSWPFPLRVPSYGRIDGEREILFGVAGQALQARDLADDAGPAGLAVEVAIALRECRGVVDVVHSGENGRTAVAALIYRQSALICRQRLDEGEPGTLEVRQVPETTLVEALVAEIPQLEAARTLPITVPAAAVDAAMQLTENDEDDASRVRRLRDLVHDHGGDSAALDQLVGLLLPVSGHGQLGATRDGRTRTGPALSWLDGPRGRVRVNRPGDGWLSVNPLRPAELRFALGELATITRRPR</sequence>
<comment type="subcellular location">
    <subcellularLocation>
        <location evidence="1">Cytoplasm</location>
    </subcellularLocation>
</comment>
<accession>A0A840J4T6</accession>
<keyword evidence="4" id="KW-0143">Chaperone</keyword>
<dbReference type="Pfam" id="PF14011">
    <property type="entry name" value="ESX-1_EspG"/>
    <property type="match status" value="1"/>
</dbReference>
<gene>
    <name evidence="5" type="ORF">BJY18_005849</name>
</gene>
<dbReference type="RefSeq" id="WP_184783062.1">
    <property type="nucleotide sequence ID" value="NZ_JACHMG010000001.1"/>
</dbReference>
<evidence type="ECO:0008006" key="7">
    <source>
        <dbReference type="Google" id="ProtNLM"/>
    </source>
</evidence>
<evidence type="ECO:0000313" key="6">
    <source>
        <dbReference type="Proteomes" id="UP000581769"/>
    </source>
</evidence>
<proteinExistence type="inferred from homology"/>
<evidence type="ECO:0000256" key="3">
    <source>
        <dbReference type="ARBA" id="ARBA00022490"/>
    </source>
</evidence>